<dbReference type="EMBL" id="MH059636">
    <property type="protein sequence ID" value="AWD90490.1"/>
    <property type="molecule type" value="Genomic_DNA"/>
</dbReference>
<dbReference type="GeneID" id="65112632"/>
<sequence>MIINLNGLIDEVGELDAIPYLLKMYLRDVEKLPIDIDPKNPGDSEITSSYAEIKCQYNVTEQDFSVTIEYEPIRL</sequence>
<keyword evidence="2" id="KW-1185">Reference proteome</keyword>
<reference evidence="1" key="1">
    <citation type="submission" date="2018-03" db="EMBL/GenBank/DDBJ databases">
        <title>Phage therapy in agriculture - a green tech approach to combat plant pathogenic bacteria.</title>
        <authorList>
            <person name="Carstens A.B."/>
            <person name="Djurhuus A.M."/>
            <person name="Hansen L.H."/>
        </authorList>
    </citation>
    <scope>NUCLEOTIDE SEQUENCE [LARGE SCALE GENOMIC DNA]</scope>
</reference>
<organism evidence="1 2">
    <name type="scientific">Erwinia phage Cronus</name>
    <dbReference type="NCBI Taxonomy" id="2163633"/>
    <lineage>
        <taxon>Viruses</taxon>
        <taxon>Duplodnaviria</taxon>
        <taxon>Heunggongvirae</taxon>
        <taxon>Uroviricota</taxon>
        <taxon>Caudoviricetes</taxon>
        <taxon>Pantevenvirales</taxon>
        <taxon>Straboviridae</taxon>
        <taxon>Tevenvirinae</taxon>
        <taxon>Risoevirus</taxon>
        <taxon>Risoevirus cronus</taxon>
        <taxon>Roskildevirus cronus</taxon>
    </lineage>
</organism>
<dbReference type="RefSeq" id="YP_010094998.1">
    <property type="nucleotide sequence ID" value="NC_055743.1"/>
</dbReference>
<dbReference type="Pfam" id="PF17595">
    <property type="entry name" value="DUF5491"/>
    <property type="match status" value="1"/>
</dbReference>
<accession>A0A2S1GM87</accession>
<protein>
    <submittedName>
        <fullName evidence="1">Uncharacterized protein</fullName>
    </submittedName>
</protein>
<evidence type="ECO:0000313" key="2">
    <source>
        <dbReference type="Proteomes" id="UP000246316"/>
    </source>
</evidence>
<dbReference type="InterPro" id="IPR020248">
    <property type="entry name" value="Y03I"/>
</dbReference>
<evidence type="ECO:0000313" key="1">
    <source>
        <dbReference type="EMBL" id="AWD90490.1"/>
    </source>
</evidence>
<dbReference type="KEGG" id="vg:65112632"/>
<name>A0A2S1GM87_9CAUD</name>
<dbReference type="Proteomes" id="UP000246316">
    <property type="component" value="Segment"/>
</dbReference>
<proteinExistence type="predicted"/>